<name>A0AAE1E8Y5_9GAST</name>
<evidence type="ECO:0000313" key="1">
    <source>
        <dbReference type="EMBL" id="KAK3798317.1"/>
    </source>
</evidence>
<comment type="caution">
    <text evidence="1">The sequence shown here is derived from an EMBL/GenBank/DDBJ whole genome shotgun (WGS) entry which is preliminary data.</text>
</comment>
<dbReference type="Proteomes" id="UP001283361">
    <property type="component" value="Unassembled WGS sequence"/>
</dbReference>
<dbReference type="EMBL" id="JAWDGP010000694">
    <property type="protein sequence ID" value="KAK3798317.1"/>
    <property type="molecule type" value="Genomic_DNA"/>
</dbReference>
<protein>
    <submittedName>
        <fullName evidence="1">Uncharacterized protein</fullName>
    </submittedName>
</protein>
<reference evidence="1" key="1">
    <citation type="journal article" date="2023" name="G3 (Bethesda)">
        <title>A reference genome for the long-term kleptoplast-retaining sea slug Elysia crispata morphotype clarki.</title>
        <authorList>
            <person name="Eastman K.E."/>
            <person name="Pendleton A.L."/>
            <person name="Shaikh M.A."/>
            <person name="Suttiyut T."/>
            <person name="Ogas R."/>
            <person name="Tomko P."/>
            <person name="Gavelis G."/>
            <person name="Widhalm J.R."/>
            <person name="Wisecaver J.H."/>
        </authorList>
    </citation>
    <scope>NUCLEOTIDE SEQUENCE</scope>
    <source>
        <strain evidence="1">ECLA1</strain>
    </source>
</reference>
<proteinExistence type="predicted"/>
<organism evidence="1 2">
    <name type="scientific">Elysia crispata</name>
    <name type="common">lettuce slug</name>
    <dbReference type="NCBI Taxonomy" id="231223"/>
    <lineage>
        <taxon>Eukaryota</taxon>
        <taxon>Metazoa</taxon>
        <taxon>Spiralia</taxon>
        <taxon>Lophotrochozoa</taxon>
        <taxon>Mollusca</taxon>
        <taxon>Gastropoda</taxon>
        <taxon>Heterobranchia</taxon>
        <taxon>Euthyneura</taxon>
        <taxon>Panpulmonata</taxon>
        <taxon>Sacoglossa</taxon>
        <taxon>Placobranchoidea</taxon>
        <taxon>Plakobranchidae</taxon>
        <taxon>Elysia</taxon>
    </lineage>
</organism>
<feature type="non-terminal residue" evidence="1">
    <location>
        <position position="39"/>
    </location>
</feature>
<keyword evidence="2" id="KW-1185">Reference proteome</keyword>
<evidence type="ECO:0000313" key="2">
    <source>
        <dbReference type="Proteomes" id="UP001283361"/>
    </source>
</evidence>
<accession>A0AAE1E8Y5</accession>
<dbReference type="AlphaFoldDB" id="A0AAE1E8Y5"/>
<gene>
    <name evidence="1" type="ORF">RRG08_020613</name>
</gene>
<sequence>SQENLANYGRKRGVRKARRIDNLKYLLNLEEKDEELGPE</sequence>